<name>A0AA39X8I2_9PEZI</name>
<dbReference type="EMBL" id="JAULSR010000002">
    <property type="protein sequence ID" value="KAK0629282.1"/>
    <property type="molecule type" value="Genomic_DNA"/>
</dbReference>
<evidence type="ECO:0000313" key="2">
    <source>
        <dbReference type="Proteomes" id="UP001174934"/>
    </source>
</evidence>
<protein>
    <submittedName>
        <fullName evidence="1">Uncharacterized protein</fullName>
    </submittedName>
</protein>
<dbReference type="AlphaFoldDB" id="A0AA39X8I2"/>
<evidence type="ECO:0000313" key="1">
    <source>
        <dbReference type="EMBL" id="KAK0629282.1"/>
    </source>
</evidence>
<gene>
    <name evidence="1" type="ORF">B0T17DRAFT_489864</name>
</gene>
<comment type="caution">
    <text evidence="1">The sequence shown here is derived from an EMBL/GenBank/DDBJ whole genome shotgun (WGS) entry which is preliminary data.</text>
</comment>
<sequence length="131" mass="14523">MVGGVSALLLPHFTIVFWDLGRGPPPIRANVRDLLLDDEQGDSTDVAQRARDRGINVLTTFNYTAATRTASFWLRRDVVEVLTGKSESSGRWNAYLWWTDLWTPQTSVVPAVGGLVVNEKEWPACLAQAPV</sequence>
<dbReference type="Proteomes" id="UP001174934">
    <property type="component" value="Unassembled WGS sequence"/>
</dbReference>
<reference evidence="1" key="1">
    <citation type="submission" date="2023-06" db="EMBL/GenBank/DDBJ databases">
        <title>Genome-scale phylogeny and comparative genomics of the fungal order Sordariales.</title>
        <authorList>
            <consortium name="Lawrence Berkeley National Laboratory"/>
            <person name="Hensen N."/>
            <person name="Bonometti L."/>
            <person name="Westerberg I."/>
            <person name="Brannstrom I.O."/>
            <person name="Guillou S."/>
            <person name="Cros-Aarteil S."/>
            <person name="Calhoun S."/>
            <person name="Haridas S."/>
            <person name="Kuo A."/>
            <person name="Mondo S."/>
            <person name="Pangilinan J."/>
            <person name="Riley R."/>
            <person name="LaButti K."/>
            <person name="Andreopoulos B."/>
            <person name="Lipzen A."/>
            <person name="Chen C."/>
            <person name="Yanf M."/>
            <person name="Daum C."/>
            <person name="Ng V."/>
            <person name="Clum A."/>
            <person name="Steindorff A."/>
            <person name="Ohm R."/>
            <person name="Martin F."/>
            <person name="Silar P."/>
            <person name="Natvig D."/>
            <person name="Lalanne C."/>
            <person name="Gautier V."/>
            <person name="Ament-velasquez S.L."/>
            <person name="Kruys A."/>
            <person name="Hutchinson M.I."/>
            <person name="Powell A.J."/>
            <person name="Barry K."/>
            <person name="Miller A.N."/>
            <person name="Grigoriev I.V."/>
            <person name="Debuchy R."/>
            <person name="Gladieux P."/>
            <person name="Thoren M.H."/>
            <person name="Johannesson H."/>
        </authorList>
    </citation>
    <scope>NUCLEOTIDE SEQUENCE</scope>
    <source>
        <strain evidence="1">SMH3391-2</strain>
    </source>
</reference>
<keyword evidence="2" id="KW-1185">Reference proteome</keyword>
<accession>A0AA39X8I2</accession>
<organism evidence="1 2">
    <name type="scientific">Bombardia bombarda</name>
    <dbReference type="NCBI Taxonomy" id="252184"/>
    <lineage>
        <taxon>Eukaryota</taxon>
        <taxon>Fungi</taxon>
        <taxon>Dikarya</taxon>
        <taxon>Ascomycota</taxon>
        <taxon>Pezizomycotina</taxon>
        <taxon>Sordariomycetes</taxon>
        <taxon>Sordariomycetidae</taxon>
        <taxon>Sordariales</taxon>
        <taxon>Lasiosphaeriaceae</taxon>
        <taxon>Bombardia</taxon>
    </lineage>
</organism>
<proteinExistence type="predicted"/>